<gene>
    <name evidence="2" type="ORF">SVA_0836</name>
</gene>
<reference evidence="2 3" key="1">
    <citation type="submission" date="2015-08" db="EMBL/GenBank/DDBJ databases">
        <title>Complete genome sequence of Sulfurifustis variabilis.</title>
        <authorList>
            <person name="Miura A."/>
            <person name="Kojima H."/>
            <person name="Fukui M."/>
        </authorList>
    </citation>
    <scope>NUCLEOTIDE SEQUENCE [LARGE SCALE GENOMIC DNA]</scope>
    <source>
        <strain evidence="3">skN76</strain>
    </source>
</reference>
<protein>
    <submittedName>
        <fullName evidence="2">Uncharacterized protein</fullName>
    </submittedName>
</protein>
<dbReference type="InterPro" id="IPR003787">
    <property type="entry name" value="Sulphur_relay_DsrE/F-like"/>
</dbReference>
<accession>A0A1B4V289</accession>
<dbReference type="RefSeq" id="WP_096459194.1">
    <property type="nucleotide sequence ID" value="NZ_AP014936.1"/>
</dbReference>
<keyword evidence="3" id="KW-1185">Reference proteome</keyword>
<dbReference type="EMBL" id="AP014936">
    <property type="protein sequence ID" value="BAU47415.1"/>
    <property type="molecule type" value="Genomic_DNA"/>
</dbReference>
<proteinExistence type="predicted"/>
<evidence type="ECO:0000313" key="2">
    <source>
        <dbReference type="EMBL" id="BAU47415.1"/>
    </source>
</evidence>
<evidence type="ECO:0000256" key="1">
    <source>
        <dbReference type="SAM" id="SignalP"/>
    </source>
</evidence>
<sequence length="161" mass="17596">MNVYRALTMAVPLAALLAAPAPAVERAAPWGTATPAETSYEPDKVVYDVAVDSPERLERLLDRASFLANLYAGDPFEAAIVLVLHGPEVQYFAVKNIDRYKALMERAQSLTVGGMISIRMCQVAAKARGLDPKDIHGFVQLVPMGDAEIIRLQQQGHAYMQ</sequence>
<organism evidence="2 3">
    <name type="scientific">Sulfurifustis variabilis</name>
    <dbReference type="NCBI Taxonomy" id="1675686"/>
    <lineage>
        <taxon>Bacteria</taxon>
        <taxon>Pseudomonadati</taxon>
        <taxon>Pseudomonadota</taxon>
        <taxon>Gammaproteobacteria</taxon>
        <taxon>Acidiferrobacterales</taxon>
        <taxon>Acidiferrobacteraceae</taxon>
        <taxon>Sulfurifustis</taxon>
    </lineage>
</organism>
<name>A0A1B4V289_9GAMM</name>
<dbReference type="PANTHER" id="PTHR37691:SF1">
    <property type="entry name" value="BLR3518 PROTEIN"/>
    <property type="match status" value="1"/>
</dbReference>
<dbReference type="SUPFAM" id="SSF75169">
    <property type="entry name" value="DsrEFH-like"/>
    <property type="match status" value="1"/>
</dbReference>
<dbReference type="AlphaFoldDB" id="A0A1B4V289"/>
<feature type="signal peptide" evidence="1">
    <location>
        <begin position="1"/>
        <end position="23"/>
    </location>
</feature>
<dbReference type="KEGG" id="sva:SVA_0836"/>
<keyword evidence="1" id="KW-0732">Signal</keyword>
<dbReference type="Proteomes" id="UP000218899">
    <property type="component" value="Chromosome"/>
</dbReference>
<dbReference type="PANTHER" id="PTHR37691">
    <property type="entry name" value="BLR3518 PROTEIN"/>
    <property type="match status" value="1"/>
</dbReference>
<evidence type="ECO:0000313" key="3">
    <source>
        <dbReference type="Proteomes" id="UP000218899"/>
    </source>
</evidence>
<feature type="chain" id="PRO_5008571264" evidence="1">
    <location>
        <begin position="24"/>
        <end position="161"/>
    </location>
</feature>
<dbReference type="Gene3D" id="3.40.1260.10">
    <property type="entry name" value="DsrEFH-like"/>
    <property type="match status" value="1"/>
</dbReference>
<dbReference type="OrthoDB" id="8563147at2"/>
<dbReference type="InterPro" id="IPR027396">
    <property type="entry name" value="DsrEFH-like"/>
</dbReference>
<dbReference type="Pfam" id="PF02635">
    <property type="entry name" value="DsrE"/>
    <property type="match status" value="1"/>
</dbReference>